<evidence type="ECO:0000313" key="1">
    <source>
        <dbReference type="EMBL" id="KAL1252669.1"/>
    </source>
</evidence>
<evidence type="ECO:0000313" key="2">
    <source>
        <dbReference type="Proteomes" id="UP001558613"/>
    </source>
</evidence>
<keyword evidence="2" id="KW-1185">Reference proteome</keyword>
<protein>
    <submittedName>
        <fullName evidence="1">Uncharacterized protein</fullName>
    </submittedName>
</protein>
<reference evidence="1 2" key="1">
    <citation type="submission" date="2023-09" db="EMBL/GenBank/DDBJ databases">
        <authorList>
            <person name="Wang M."/>
        </authorList>
    </citation>
    <scope>NUCLEOTIDE SEQUENCE [LARGE SCALE GENOMIC DNA]</scope>
    <source>
        <strain evidence="1">GT-2023</strain>
        <tissue evidence="1">Liver</tissue>
    </source>
</reference>
<proteinExistence type="predicted"/>
<dbReference type="EMBL" id="JAYMGO010000021">
    <property type="protein sequence ID" value="KAL1252669.1"/>
    <property type="molecule type" value="Genomic_DNA"/>
</dbReference>
<comment type="caution">
    <text evidence="1">The sequence shown here is derived from an EMBL/GenBank/DDBJ whole genome shotgun (WGS) entry which is preliminary data.</text>
</comment>
<sequence length="90" mass="10176">MHKETLKVVAMEIQELQNANKTLKAEVGESKCYSCEWTLKLHFVREKDGEDVRKAVIDVLSNVVPGIRDDLGGAVDICTLSWPEKMGWFP</sequence>
<accession>A0ABR3LLN6</accession>
<gene>
    <name evidence="1" type="ORF">QQF64_017362</name>
</gene>
<dbReference type="Proteomes" id="UP001558613">
    <property type="component" value="Unassembled WGS sequence"/>
</dbReference>
<name>A0ABR3LLN6_9TELE</name>
<organism evidence="1 2">
    <name type="scientific">Cirrhinus molitorella</name>
    <name type="common">mud carp</name>
    <dbReference type="NCBI Taxonomy" id="172907"/>
    <lineage>
        <taxon>Eukaryota</taxon>
        <taxon>Metazoa</taxon>
        <taxon>Chordata</taxon>
        <taxon>Craniata</taxon>
        <taxon>Vertebrata</taxon>
        <taxon>Euteleostomi</taxon>
        <taxon>Actinopterygii</taxon>
        <taxon>Neopterygii</taxon>
        <taxon>Teleostei</taxon>
        <taxon>Ostariophysi</taxon>
        <taxon>Cypriniformes</taxon>
        <taxon>Cyprinidae</taxon>
        <taxon>Labeoninae</taxon>
        <taxon>Labeonini</taxon>
        <taxon>Cirrhinus</taxon>
    </lineage>
</organism>